<feature type="region of interest" description="Disordered" evidence="1">
    <location>
        <begin position="391"/>
        <end position="429"/>
    </location>
</feature>
<dbReference type="Pfam" id="PF19765">
    <property type="entry name" value="DUF6252"/>
    <property type="match status" value="1"/>
</dbReference>
<dbReference type="Proteomes" id="UP000447545">
    <property type="component" value="Unassembled WGS sequence"/>
</dbReference>
<evidence type="ECO:0000313" key="3">
    <source>
        <dbReference type="EMBL" id="MTE26337.1"/>
    </source>
</evidence>
<dbReference type="PROSITE" id="PS51257">
    <property type="entry name" value="PROKAR_LIPOPROTEIN"/>
    <property type="match status" value="1"/>
</dbReference>
<protein>
    <recommendedName>
        <fullName evidence="5">Thrombospondin type 3 repeat-containing protein</fullName>
    </recommendedName>
</protein>
<evidence type="ECO:0000313" key="4">
    <source>
        <dbReference type="Proteomes" id="UP000447545"/>
    </source>
</evidence>
<feature type="region of interest" description="Disordered" evidence="1">
    <location>
        <begin position="304"/>
        <end position="333"/>
    </location>
</feature>
<feature type="compositionally biased region" description="Polar residues" evidence="1">
    <location>
        <begin position="398"/>
        <end position="410"/>
    </location>
</feature>
<evidence type="ECO:0000256" key="2">
    <source>
        <dbReference type="SAM" id="SignalP"/>
    </source>
</evidence>
<dbReference type="AlphaFoldDB" id="A0A7K1GAL4"/>
<keyword evidence="2" id="KW-0732">Signal</keyword>
<evidence type="ECO:0000256" key="1">
    <source>
        <dbReference type="SAM" id="MobiDB-lite"/>
    </source>
</evidence>
<reference evidence="3 4" key="1">
    <citation type="submission" date="2019-11" db="EMBL/GenBank/DDBJ databases">
        <title>Winogradskyella ouciana sp. nov., isolated from the hadal seawater of the Mariana Trench.</title>
        <authorList>
            <person name="Liu R."/>
        </authorList>
    </citation>
    <scope>NUCLEOTIDE SEQUENCE [LARGE SCALE GENOMIC DNA]</scope>
    <source>
        <strain evidence="3 4">ZXX205</strain>
    </source>
</reference>
<feature type="chain" id="PRO_5029897985" description="Thrombospondin type 3 repeat-containing protein" evidence="2">
    <location>
        <begin position="19"/>
        <end position="429"/>
    </location>
</feature>
<name>A0A7K1GAL4_9FLAO</name>
<gene>
    <name evidence="3" type="ORF">F1003_05255</name>
</gene>
<sequence>MKKLILLSLTFLTLFSCGDEVQFNTPAFQGDRANELWRAKAFSASIDENGFLTITGTNNIETVNLRVPSVFEGTFVVGNVDAMEAEYIDGFGTRFSTNNRPDPSVSIYPELGEIVIEEIDVANATFTGTFRFLAFDASGLNSVGYTNGIFFKVPLISGTIPTNPMTCTDTEVAAETALLAYQATFDSSVEFVVSADFEAACNAYSDALLSQRNFCGDSDGSIQAMIDALGSCQISCAQATDNRAEAEAQYNTATIGNFDEKCAQYLFYLQEQIQFCGDDDGSIQAEIDALDCDDDDGDGVPNAFEDFNGDDDLTNDDTDGDGTPNYLDNDDDGDGVLTADEAVDVDGNPIDTDGDGDVDYLDNDDDGDGVFTNFETGDTDGNGVADYLDDDDDGDTILTINENADPNSDGNPVDALDSDADGTPDYLQA</sequence>
<dbReference type="GO" id="GO:0005509">
    <property type="term" value="F:calcium ion binding"/>
    <property type="evidence" value="ECO:0007669"/>
    <property type="project" value="InterPro"/>
</dbReference>
<dbReference type="EMBL" id="WJYA01000004">
    <property type="protein sequence ID" value="MTE26337.1"/>
    <property type="molecule type" value="Genomic_DNA"/>
</dbReference>
<comment type="caution">
    <text evidence="3">The sequence shown here is derived from an EMBL/GenBank/DDBJ whole genome shotgun (WGS) entry which is preliminary data.</text>
</comment>
<dbReference type="Gene3D" id="4.10.1080.10">
    <property type="entry name" value="TSP type-3 repeat"/>
    <property type="match status" value="1"/>
</dbReference>
<dbReference type="InterPro" id="IPR028974">
    <property type="entry name" value="TSP_type-3_rpt"/>
</dbReference>
<feature type="compositionally biased region" description="Acidic residues" evidence="1">
    <location>
        <begin position="307"/>
        <end position="320"/>
    </location>
</feature>
<dbReference type="SUPFAM" id="SSF103647">
    <property type="entry name" value="TSP type-3 repeat"/>
    <property type="match status" value="1"/>
</dbReference>
<proteinExistence type="predicted"/>
<dbReference type="InterPro" id="IPR046219">
    <property type="entry name" value="DUF6252"/>
</dbReference>
<evidence type="ECO:0008006" key="5">
    <source>
        <dbReference type="Google" id="ProtNLM"/>
    </source>
</evidence>
<feature type="signal peptide" evidence="2">
    <location>
        <begin position="1"/>
        <end position="18"/>
    </location>
</feature>
<dbReference type="RefSeq" id="WP_155088170.1">
    <property type="nucleotide sequence ID" value="NZ_WJYA01000004.1"/>
</dbReference>
<accession>A0A7K1GAL4</accession>
<keyword evidence="4" id="KW-1185">Reference proteome</keyword>
<organism evidence="3 4">
    <name type="scientific">Winogradskyella ouciana</name>
    <dbReference type="NCBI Taxonomy" id="2608631"/>
    <lineage>
        <taxon>Bacteria</taxon>
        <taxon>Pseudomonadati</taxon>
        <taxon>Bacteroidota</taxon>
        <taxon>Flavobacteriia</taxon>
        <taxon>Flavobacteriales</taxon>
        <taxon>Flavobacteriaceae</taxon>
        <taxon>Winogradskyella</taxon>
    </lineage>
</organism>